<dbReference type="EMBL" id="NIBG01000002">
    <property type="protein sequence ID" value="PAB60775.1"/>
    <property type="molecule type" value="Genomic_DNA"/>
</dbReference>
<comment type="caution">
    <text evidence="7">The sequence shown here is derived from an EMBL/GenBank/DDBJ whole genome shotgun (WGS) entry which is preliminary data.</text>
</comment>
<dbReference type="Gene3D" id="3.40.1010.10">
    <property type="entry name" value="Cobalt-precorrin-4 Transmethylase, Domain 1"/>
    <property type="match status" value="1"/>
</dbReference>
<dbReference type="PANTHER" id="PTHR43182">
    <property type="entry name" value="COBALT-PRECORRIN-6B C(15)-METHYLTRANSFERASE (DECARBOXYLATING)"/>
    <property type="match status" value="1"/>
</dbReference>
<reference evidence="7 8" key="1">
    <citation type="submission" date="2017-06" db="EMBL/GenBank/DDBJ databases">
        <title>Draft genome sequence of anaerobic fermentative bacterium Anaeromicrobium sediminis DY2726D isolated from West Pacific Ocean sediments.</title>
        <authorList>
            <person name="Zeng X."/>
        </authorList>
    </citation>
    <scope>NUCLEOTIDE SEQUENCE [LARGE SCALE GENOMIC DNA]</scope>
    <source>
        <strain evidence="7 8">DY2726D</strain>
    </source>
</reference>
<dbReference type="Proteomes" id="UP000216024">
    <property type="component" value="Unassembled WGS sequence"/>
</dbReference>
<evidence type="ECO:0000259" key="6">
    <source>
        <dbReference type="Pfam" id="PF00590"/>
    </source>
</evidence>
<dbReference type="InterPro" id="IPR035996">
    <property type="entry name" value="4pyrrol_Methylase_sf"/>
</dbReference>
<dbReference type="CDD" id="cd11644">
    <property type="entry name" value="Precorrin-6Y-MT"/>
    <property type="match status" value="1"/>
</dbReference>
<evidence type="ECO:0000256" key="5">
    <source>
        <dbReference type="ARBA" id="ARBA00022691"/>
    </source>
</evidence>
<evidence type="ECO:0000256" key="4">
    <source>
        <dbReference type="ARBA" id="ARBA00022679"/>
    </source>
</evidence>
<keyword evidence="4 7" id="KW-0808">Transferase</keyword>
<dbReference type="RefSeq" id="WP_095131322.1">
    <property type="nucleotide sequence ID" value="NZ_NIBG01000002.1"/>
</dbReference>
<evidence type="ECO:0000256" key="1">
    <source>
        <dbReference type="ARBA" id="ARBA00004953"/>
    </source>
</evidence>
<feature type="domain" description="Tetrapyrrole methylase" evidence="6">
    <location>
        <begin position="3"/>
        <end position="185"/>
    </location>
</feature>
<dbReference type="InterPro" id="IPR014776">
    <property type="entry name" value="4pyrrole_Mease_sub2"/>
</dbReference>
<comment type="pathway">
    <text evidence="1">Cofactor biosynthesis; adenosylcobalamin biosynthesis.</text>
</comment>
<dbReference type="PANTHER" id="PTHR43182:SF1">
    <property type="entry name" value="COBALT-PRECORRIN-7 C(5)-METHYLTRANSFERASE"/>
    <property type="match status" value="1"/>
</dbReference>
<keyword evidence="5" id="KW-0949">S-adenosyl-L-methionine</keyword>
<dbReference type="InterPro" id="IPR012818">
    <property type="entry name" value="CbiE"/>
</dbReference>
<evidence type="ECO:0000313" key="8">
    <source>
        <dbReference type="Proteomes" id="UP000216024"/>
    </source>
</evidence>
<dbReference type="NCBIfam" id="TIGR02467">
    <property type="entry name" value="CbiE"/>
    <property type="match status" value="1"/>
</dbReference>
<keyword evidence="3 7" id="KW-0489">Methyltransferase</keyword>
<dbReference type="InterPro" id="IPR000878">
    <property type="entry name" value="4pyrrol_Mease"/>
</dbReference>
<keyword evidence="2" id="KW-0169">Cobalamin biosynthesis</keyword>
<dbReference type="GO" id="GO:0009236">
    <property type="term" value="P:cobalamin biosynthetic process"/>
    <property type="evidence" value="ECO:0007669"/>
    <property type="project" value="UniProtKB-UniPathway"/>
</dbReference>
<evidence type="ECO:0000256" key="3">
    <source>
        <dbReference type="ARBA" id="ARBA00022603"/>
    </source>
</evidence>
<accession>A0A267MPE5</accession>
<dbReference type="GO" id="GO:0032259">
    <property type="term" value="P:methylation"/>
    <property type="evidence" value="ECO:0007669"/>
    <property type="project" value="UniProtKB-KW"/>
</dbReference>
<proteinExistence type="predicted"/>
<dbReference type="UniPathway" id="UPA00148"/>
<evidence type="ECO:0000313" key="7">
    <source>
        <dbReference type="EMBL" id="PAB60775.1"/>
    </source>
</evidence>
<dbReference type="Pfam" id="PF00590">
    <property type="entry name" value="TP_methylase"/>
    <property type="match status" value="1"/>
</dbReference>
<name>A0A267MPE5_9FIRM</name>
<organism evidence="7 8">
    <name type="scientific">Anaeromicrobium sediminis</name>
    <dbReference type="NCBI Taxonomy" id="1478221"/>
    <lineage>
        <taxon>Bacteria</taxon>
        <taxon>Bacillati</taxon>
        <taxon>Bacillota</taxon>
        <taxon>Clostridia</taxon>
        <taxon>Peptostreptococcales</taxon>
        <taxon>Thermotaleaceae</taxon>
        <taxon>Anaeromicrobium</taxon>
    </lineage>
</organism>
<dbReference type="OrthoDB" id="9780707at2"/>
<dbReference type="GO" id="GO:0008276">
    <property type="term" value="F:protein methyltransferase activity"/>
    <property type="evidence" value="ECO:0007669"/>
    <property type="project" value="InterPro"/>
</dbReference>
<sequence>MSKFYVLGMGPGNEKYILPITKEIISECHVLIGGKRNLQYFEHLNKEKLYISADLNKIVDYVKNNYKRKKICFLLSGDTGFYSMTTFIKKHFSKDDMIVIPGISSFQYMAAKIGEEYNDALLGSVHGRDFDYISKLKEYNKIFLLTDKKNSPKSIAKNLIENKMEDCLLAVGENLSYENEKITLGSPKNILDIDEFSMSVVMIKRHVEL</sequence>
<protein>
    <submittedName>
        <fullName evidence="7">Precorrin-6y C5,15-methyltransferase (Decarboxylating) subunit CbiE</fullName>
    </submittedName>
</protein>
<dbReference type="AlphaFoldDB" id="A0A267MPE5"/>
<keyword evidence="8" id="KW-1185">Reference proteome</keyword>
<dbReference type="InterPro" id="IPR050714">
    <property type="entry name" value="Cobalamin_biosynth_MTase"/>
</dbReference>
<dbReference type="SUPFAM" id="SSF53790">
    <property type="entry name" value="Tetrapyrrole methylase"/>
    <property type="match status" value="1"/>
</dbReference>
<dbReference type="Gene3D" id="3.30.950.10">
    <property type="entry name" value="Methyltransferase, Cobalt-precorrin-4 Transmethylase, Domain 2"/>
    <property type="match status" value="1"/>
</dbReference>
<dbReference type="InterPro" id="IPR014777">
    <property type="entry name" value="4pyrrole_Mease_sub1"/>
</dbReference>
<gene>
    <name evidence="7" type="primary">cbiE</name>
    <name evidence="7" type="ORF">CCE28_04345</name>
</gene>
<evidence type="ECO:0000256" key="2">
    <source>
        <dbReference type="ARBA" id="ARBA00022573"/>
    </source>
</evidence>